<evidence type="ECO:0000313" key="3">
    <source>
        <dbReference type="Proteomes" id="UP000784880"/>
    </source>
</evidence>
<keyword evidence="1" id="KW-0472">Membrane</keyword>
<comment type="caution">
    <text evidence="2">The sequence shown here is derived from an EMBL/GenBank/DDBJ whole genome shotgun (WGS) entry which is preliminary data.</text>
</comment>
<evidence type="ECO:0000313" key="2">
    <source>
        <dbReference type="EMBL" id="MBU9710359.1"/>
    </source>
</evidence>
<organism evidence="2 3">
    <name type="scientific">Evansella tamaricis</name>
    <dbReference type="NCBI Taxonomy" id="2069301"/>
    <lineage>
        <taxon>Bacteria</taxon>
        <taxon>Bacillati</taxon>
        <taxon>Bacillota</taxon>
        <taxon>Bacilli</taxon>
        <taxon>Bacillales</taxon>
        <taxon>Bacillaceae</taxon>
        <taxon>Evansella</taxon>
    </lineage>
</organism>
<feature type="transmembrane region" description="Helical" evidence="1">
    <location>
        <begin position="68"/>
        <end position="86"/>
    </location>
</feature>
<feature type="transmembrane region" description="Helical" evidence="1">
    <location>
        <begin position="33"/>
        <end position="56"/>
    </location>
</feature>
<keyword evidence="1" id="KW-0812">Transmembrane</keyword>
<protein>
    <submittedName>
        <fullName evidence="2">Uncharacterized protein</fullName>
    </submittedName>
</protein>
<proteinExistence type="predicted"/>
<gene>
    <name evidence="2" type="ORF">KS419_01090</name>
</gene>
<accession>A0ABS6J9J5</accession>
<dbReference type="RefSeq" id="WP_217064252.1">
    <property type="nucleotide sequence ID" value="NZ_JAHQCS010000021.1"/>
</dbReference>
<feature type="transmembrane region" description="Helical" evidence="1">
    <location>
        <begin position="122"/>
        <end position="147"/>
    </location>
</feature>
<feature type="transmembrane region" description="Helical" evidence="1">
    <location>
        <begin position="98"/>
        <end position="116"/>
    </location>
</feature>
<sequence>MEKKKRKKYEALLWSIALPGFGQFLNKKPFKGIILMLSEVIVNVMSNFNLAIIHSFNWNIQESIEVTNFQWLMFYPCLYMFGLWDAYRDENRDSLGPYSYLPLACSAYTVTIGLIYSTSFKLFGVILGPVILPILALIPGLVIGNILRVIFLKRQMNF</sequence>
<name>A0ABS6J9J5_9BACI</name>
<reference evidence="2 3" key="1">
    <citation type="submission" date="2021-06" db="EMBL/GenBank/DDBJ databases">
        <title>Bacillus sp. RD4P76, an endophyte from a halophyte.</title>
        <authorList>
            <person name="Sun J.-Q."/>
        </authorList>
    </citation>
    <scope>NUCLEOTIDE SEQUENCE [LARGE SCALE GENOMIC DNA]</scope>
    <source>
        <strain evidence="2 3">CGMCC 1.15917</strain>
    </source>
</reference>
<keyword evidence="3" id="KW-1185">Reference proteome</keyword>
<keyword evidence="1" id="KW-1133">Transmembrane helix</keyword>
<dbReference type="Proteomes" id="UP000784880">
    <property type="component" value="Unassembled WGS sequence"/>
</dbReference>
<evidence type="ECO:0000256" key="1">
    <source>
        <dbReference type="SAM" id="Phobius"/>
    </source>
</evidence>
<dbReference type="EMBL" id="JAHQCS010000021">
    <property type="protein sequence ID" value="MBU9710359.1"/>
    <property type="molecule type" value="Genomic_DNA"/>
</dbReference>